<name>A0ABN2UWQ1_9ACTN</name>
<evidence type="ECO:0008006" key="3">
    <source>
        <dbReference type="Google" id="ProtNLM"/>
    </source>
</evidence>
<accession>A0ABN2UWQ1</accession>
<comment type="caution">
    <text evidence="1">The sequence shown here is derived from an EMBL/GenBank/DDBJ whole genome shotgun (WGS) entry which is preliminary data.</text>
</comment>
<dbReference type="Proteomes" id="UP001500751">
    <property type="component" value="Unassembled WGS sequence"/>
</dbReference>
<proteinExistence type="predicted"/>
<dbReference type="CDD" id="cd02440">
    <property type="entry name" value="AdoMet_MTases"/>
    <property type="match status" value="1"/>
</dbReference>
<dbReference type="RefSeq" id="WP_344668691.1">
    <property type="nucleotide sequence ID" value="NZ_BAAAQN010000038.1"/>
</dbReference>
<gene>
    <name evidence="1" type="ORF">GCM10009839_56430</name>
</gene>
<keyword evidence="2" id="KW-1185">Reference proteome</keyword>
<reference evidence="1 2" key="1">
    <citation type="journal article" date="2019" name="Int. J. Syst. Evol. Microbiol.">
        <title>The Global Catalogue of Microorganisms (GCM) 10K type strain sequencing project: providing services to taxonomists for standard genome sequencing and annotation.</title>
        <authorList>
            <consortium name="The Broad Institute Genomics Platform"/>
            <consortium name="The Broad Institute Genome Sequencing Center for Infectious Disease"/>
            <person name="Wu L."/>
            <person name="Ma J."/>
        </authorList>
    </citation>
    <scope>NUCLEOTIDE SEQUENCE [LARGE SCALE GENOMIC DNA]</scope>
    <source>
        <strain evidence="1 2">JCM 16014</strain>
    </source>
</reference>
<sequence>MTSLSREAYGSWFYDYQAGGSASSASRVLPLVFDLVQPRSIVDFGCGTGGWLAAARRLGIDDVRGIDGSWVDEDTLAIPAEMFQRCDLEQRPRLARSFDLALCLEVAEHLAAWRADTLVEDLCCAAEVVLFSAAVPGQTGSHHRNEQWPQYWKAKFAQQDYEMVDCLRARLWHDDAIEPWYIQNIYLYVAERRLDSDPRLQAAASETGRIPLDVIHPRLFGLFSKPFAPADPEPVGREAAPVVFE</sequence>
<organism evidence="1 2">
    <name type="scientific">Catenulispora yoronensis</name>
    <dbReference type="NCBI Taxonomy" id="450799"/>
    <lineage>
        <taxon>Bacteria</taxon>
        <taxon>Bacillati</taxon>
        <taxon>Actinomycetota</taxon>
        <taxon>Actinomycetes</taxon>
        <taxon>Catenulisporales</taxon>
        <taxon>Catenulisporaceae</taxon>
        <taxon>Catenulispora</taxon>
    </lineage>
</organism>
<protein>
    <recommendedName>
        <fullName evidence="3">Class I SAM-dependent methyltransferase</fullName>
    </recommendedName>
</protein>
<dbReference type="Pfam" id="PF13489">
    <property type="entry name" value="Methyltransf_23"/>
    <property type="match status" value="1"/>
</dbReference>
<evidence type="ECO:0000313" key="2">
    <source>
        <dbReference type="Proteomes" id="UP001500751"/>
    </source>
</evidence>
<dbReference type="InterPro" id="IPR029063">
    <property type="entry name" value="SAM-dependent_MTases_sf"/>
</dbReference>
<dbReference type="Gene3D" id="3.40.50.150">
    <property type="entry name" value="Vaccinia Virus protein VP39"/>
    <property type="match status" value="1"/>
</dbReference>
<evidence type="ECO:0000313" key="1">
    <source>
        <dbReference type="EMBL" id="GAA2045209.1"/>
    </source>
</evidence>
<dbReference type="SUPFAM" id="SSF53335">
    <property type="entry name" value="S-adenosyl-L-methionine-dependent methyltransferases"/>
    <property type="match status" value="1"/>
</dbReference>
<dbReference type="EMBL" id="BAAAQN010000038">
    <property type="protein sequence ID" value="GAA2045209.1"/>
    <property type="molecule type" value="Genomic_DNA"/>
</dbReference>